<feature type="domain" description="Glycoside hydrolase family 5 C-terminal" evidence="1">
    <location>
        <begin position="71"/>
        <end position="151"/>
    </location>
</feature>
<dbReference type="InterPro" id="IPR041036">
    <property type="entry name" value="GH5_C"/>
</dbReference>
<accession>A0A163VPE6</accession>
<dbReference type="AlphaFoldDB" id="A0A163VPE6"/>
<organism evidence="2 3">
    <name type="scientific">Mycobacterium ostraviense</name>
    <dbReference type="NCBI Taxonomy" id="2738409"/>
    <lineage>
        <taxon>Bacteria</taxon>
        <taxon>Bacillati</taxon>
        <taxon>Actinomycetota</taxon>
        <taxon>Actinomycetes</taxon>
        <taxon>Mycobacteriales</taxon>
        <taxon>Mycobacteriaceae</taxon>
        <taxon>Mycobacterium</taxon>
    </lineage>
</organism>
<dbReference type="InterPro" id="IPR013780">
    <property type="entry name" value="Glyco_hydro_b"/>
</dbReference>
<name>A0A163VPE6_9MYCO</name>
<dbReference type="RefSeq" id="WP_075513109.1">
    <property type="nucleotide sequence ID" value="NZ_CP089224.1"/>
</dbReference>
<reference evidence="3" key="1">
    <citation type="submission" date="2016-04" db="EMBL/GenBank/DDBJ databases">
        <authorList>
            <person name="Strapagiel D."/>
            <person name="Borowka P."/>
            <person name="Marciniak B."/>
            <person name="Bakula Z."/>
            <person name="Van Ingen J."/>
            <person name="Safianowska A."/>
            <person name="Dziadek J."/>
            <person name="Jagielski T."/>
        </authorList>
    </citation>
    <scope>NUCLEOTIDE SEQUENCE [LARGE SCALE GENOMIC DNA]</scope>
    <source>
        <strain evidence="3">1010001458</strain>
    </source>
</reference>
<proteinExistence type="predicted"/>
<keyword evidence="3" id="KW-1185">Reference proteome</keyword>
<evidence type="ECO:0000313" key="3">
    <source>
        <dbReference type="Proteomes" id="UP000077342"/>
    </source>
</evidence>
<dbReference type="Pfam" id="PF18564">
    <property type="entry name" value="Glyco_hydro_5_C"/>
    <property type="match status" value="1"/>
</dbReference>
<dbReference type="Proteomes" id="UP000077342">
    <property type="component" value="Unassembled WGS sequence"/>
</dbReference>
<comment type="caution">
    <text evidence="2">The sequence shown here is derived from an EMBL/GenBank/DDBJ whole genome shotgun (WGS) entry which is preliminary data.</text>
</comment>
<protein>
    <recommendedName>
        <fullName evidence="1">Glycoside hydrolase family 5 C-terminal domain-containing protein</fullName>
    </recommendedName>
</protein>
<evidence type="ECO:0000313" key="2">
    <source>
        <dbReference type="EMBL" id="KZS57580.1"/>
    </source>
</evidence>
<dbReference type="Gene3D" id="2.60.40.1180">
    <property type="entry name" value="Golgi alpha-mannosidase II"/>
    <property type="match status" value="1"/>
</dbReference>
<gene>
    <name evidence="2" type="ORF">A4G28_03155</name>
</gene>
<evidence type="ECO:0000259" key="1">
    <source>
        <dbReference type="Pfam" id="PF18564"/>
    </source>
</evidence>
<dbReference type="EMBL" id="LWCI01000160">
    <property type="protein sequence ID" value="KZS57580.1"/>
    <property type="molecule type" value="Genomic_DNA"/>
</dbReference>
<sequence>MTEFGATNNLQNITEVIQQADLPNMGWLEWAYTGNDPTSTAPNAQALVYNPALPPTGDNVNAAKLAALAEPYPQVVAGTPKFWAFRRGKFQLSYVTERADHHGSFIPGEQTIISAPPIEYPNGYQVSVKGGQVTSAPGAALLPVVADPGANTVEVVVAP</sequence>